<dbReference type="NCBIfam" id="NF041518">
    <property type="entry name" value="choice_anch_Q"/>
    <property type="match status" value="1"/>
</dbReference>
<dbReference type="InterPro" id="IPR006626">
    <property type="entry name" value="PbH1"/>
</dbReference>
<name>A0ABW3HX27_9BACL</name>
<dbReference type="RefSeq" id="WP_377568287.1">
    <property type="nucleotide sequence ID" value="NZ_JBHTJZ010000071.1"/>
</dbReference>
<feature type="domain" description="Right handed beta helix" evidence="6">
    <location>
        <begin position="159"/>
        <end position="376"/>
    </location>
</feature>
<evidence type="ECO:0000313" key="7">
    <source>
        <dbReference type="EMBL" id="MFD0962098.1"/>
    </source>
</evidence>
<feature type="compositionally biased region" description="Pro residues" evidence="4">
    <location>
        <begin position="531"/>
        <end position="541"/>
    </location>
</feature>
<dbReference type="Pfam" id="PF13229">
    <property type="entry name" value="Beta_helix"/>
    <property type="match status" value="1"/>
</dbReference>
<evidence type="ECO:0000256" key="2">
    <source>
        <dbReference type="ARBA" id="ARBA00022525"/>
    </source>
</evidence>
<keyword evidence="2" id="KW-0964">Secreted</keyword>
<keyword evidence="3" id="KW-0732">Signal</keyword>
<dbReference type="InterPro" id="IPR059226">
    <property type="entry name" value="Choice_anch_Q_dom"/>
</dbReference>
<comment type="subcellular location">
    <subcellularLocation>
        <location evidence="1">Secreted</location>
    </subcellularLocation>
</comment>
<protein>
    <submittedName>
        <fullName evidence="7">Right-handed parallel beta-helix repeat-containing protein</fullName>
    </submittedName>
</protein>
<feature type="transmembrane region" description="Helical" evidence="5">
    <location>
        <begin position="12"/>
        <end position="33"/>
    </location>
</feature>
<dbReference type="Proteomes" id="UP001596989">
    <property type="component" value="Unassembled WGS sequence"/>
</dbReference>
<dbReference type="PANTHER" id="PTHR40088:SF2">
    <property type="entry name" value="SECRETED SUGAR HYDROLASE"/>
    <property type="match status" value="1"/>
</dbReference>
<reference evidence="8" key="1">
    <citation type="journal article" date="2019" name="Int. J. Syst. Evol. Microbiol.">
        <title>The Global Catalogue of Microorganisms (GCM) 10K type strain sequencing project: providing services to taxonomists for standard genome sequencing and annotation.</title>
        <authorList>
            <consortium name="The Broad Institute Genomics Platform"/>
            <consortium name="The Broad Institute Genome Sequencing Center for Infectious Disease"/>
            <person name="Wu L."/>
            <person name="Ma J."/>
        </authorList>
    </citation>
    <scope>NUCLEOTIDE SEQUENCE [LARGE SCALE GENOMIC DNA]</scope>
    <source>
        <strain evidence="8">CCUG 59129</strain>
    </source>
</reference>
<organism evidence="7 8">
    <name type="scientific">Paenibacillus chungangensis</name>
    <dbReference type="NCBI Taxonomy" id="696535"/>
    <lineage>
        <taxon>Bacteria</taxon>
        <taxon>Bacillati</taxon>
        <taxon>Bacillota</taxon>
        <taxon>Bacilli</taxon>
        <taxon>Bacillales</taxon>
        <taxon>Paenibacillaceae</taxon>
        <taxon>Paenibacillus</taxon>
    </lineage>
</organism>
<sequence>MAEQRKNPSVLAYAKIGFALMMSLMILISYSPLAAYSTSQYSHATYYVATDGDDTAVGTLESPWRTIQHAVNALLPGDTVMVRGGIYEEFINISTSGMKGAYIIIQAYPGERPVVDGTGLTITSGNNALFNLKGVSYVVIDGFELRGLTTSSSSETPAGIRVRRGGSHIHILNNDVHHIENLSDDGNAHGIHIYGNDAVPLANIRVSGNRVHHLKLGSSESLTVSGNVDGFSVDNNKVHDNNNIGIDIAGFYGACSSPCRDQARNGAVWGNTVYNIDSSTNPAYRSGSRSAGGIYADGASNIVIERNEVYNSNFGIEIASENAGRMTSSITVRNNYVHHNDGAGILLGGSDEDNGGASHNVVSNNTLLFNDTYKQGYGAITFQENNVDNVVVNNLIYAGPGQKLVHKYGFSGSGNVVDYNLYYRSDGIDAAGWLWERQFYSTWEEYKTVTGFDEHSIFADPQLAGLVHGDIRLSAQSPAIDSGANDYIGSDALDLFGGVRLQGEVVDIGAIEYGGGGPSPTAIPDSESTPSPTPSPMPTPEPTSTSGGGGEATPTPEPTPTTPPSENGFTIDGYAGDWSHIQTIAESNSNVRTLQAILSHGKLYVLVTGSLLGDKGQLYMNTDNNTATGFQPPFWSDGGADYLLENGILYRYSGSGGTDWGWTKVVSYKENGQYAVTSTAVEAALSLDHINAMEGGIEIGYVWNDSMDDRLPQGRSLIMVNGDSGSPSPTTPPAQDLSIVIDGSADDWNHVPVLDEGPGNPQLLKAYHNGQQLFLLIEGSGLRSRKIQVYLDTDPEADAGYRASDWSSGGAEFMLESGRLYRYNGDGENWSWVQVSNLKRQSGYYEQDNGIEAAISLNELGLLIGSKLALGVILDDDNTTQLPSDGDMLRYAVE</sequence>
<dbReference type="InterPro" id="IPR052052">
    <property type="entry name" value="Polysaccharide_Lyase_9"/>
</dbReference>
<evidence type="ECO:0000259" key="6">
    <source>
        <dbReference type="Pfam" id="PF13229"/>
    </source>
</evidence>
<dbReference type="SMART" id="SM00710">
    <property type="entry name" value="PbH1"/>
    <property type="match status" value="9"/>
</dbReference>
<keyword evidence="5" id="KW-0812">Transmembrane</keyword>
<evidence type="ECO:0000313" key="8">
    <source>
        <dbReference type="Proteomes" id="UP001596989"/>
    </source>
</evidence>
<comment type="caution">
    <text evidence="7">The sequence shown here is derived from an EMBL/GenBank/DDBJ whole genome shotgun (WGS) entry which is preliminary data.</text>
</comment>
<dbReference type="EMBL" id="JBHTJZ010000071">
    <property type="protein sequence ID" value="MFD0962098.1"/>
    <property type="molecule type" value="Genomic_DNA"/>
</dbReference>
<dbReference type="InterPro" id="IPR039448">
    <property type="entry name" value="Beta_helix"/>
</dbReference>
<dbReference type="InterPro" id="IPR012334">
    <property type="entry name" value="Pectin_lyas_fold"/>
</dbReference>
<keyword evidence="5" id="KW-1133">Transmembrane helix</keyword>
<evidence type="ECO:0000256" key="3">
    <source>
        <dbReference type="ARBA" id="ARBA00022729"/>
    </source>
</evidence>
<keyword evidence="5" id="KW-0472">Membrane</keyword>
<evidence type="ECO:0000256" key="5">
    <source>
        <dbReference type="SAM" id="Phobius"/>
    </source>
</evidence>
<feature type="region of interest" description="Disordered" evidence="4">
    <location>
        <begin position="512"/>
        <end position="573"/>
    </location>
</feature>
<keyword evidence="8" id="KW-1185">Reference proteome</keyword>
<evidence type="ECO:0000256" key="1">
    <source>
        <dbReference type="ARBA" id="ARBA00004613"/>
    </source>
</evidence>
<dbReference type="PANTHER" id="PTHR40088">
    <property type="entry name" value="PECTATE LYASE (EUROFUNG)"/>
    <property type="match status" value="1"/>
</dbReference>
<dbReference type="InterPro" id="IPR011050">
    <property type="entry name" value="Pectin_lyase_fold/virulence"/>
</dbReference>
<dbReference type="SUPFAM" id="SSF51126">
    <property type="entry name" value="Pectin lyase-like"/>
    <property type="match status" value="1"/>
</dbReference>
<accession>A0ABW3HX27</accession>
<evidence type="ECO:0000256" key="4">
    <source>
        <dbReference type="SAM" id="MobiDB-lite"/>
    </source>
</evidence>
<proteinExistence type="predicted"/>
<gene>
    <name evidence="7" type="ORF">ACFQ2I_22410</name>
</gene>
<dbReference type="Gene3D" id="2.160.20.10">
    <property type="entry name" value="Single-stranded right-handed beta-helix, Pectin lyase-like"/>
    <property type="match status" value="1"/>
</dbReference>